<accession>A0A7V2ZLE7</accession>
<sequence>MNKFFADNKFRFFLLLAIVFFATLYLLFNSYGIIKYVRLKSELNELNEKIQKLEEENKNLEAEIDSIKKGYPSKIEKIAREKYDMIKPNEKKIEFKEE</sequence>
<dbReference type="Gene3D" id="1.20.5.170">
    <property type="match status" value="1"/>
</dbReference>
<dbReference type="AlphaFoldDB" id="A0A7V2ZLE7"/>
<feature type="transmembrane region" description="Helical" evidence="8">
    <location>
        <begin position="12"/>
        <end position="34"/>
    </location>
</feature>
<dbReference type="InterPro" id="IPR023081">
    <property type="entry name" value="Cell_div_FtsB"/>
</dbReference>
<dbReference type="PANTHER" id="PTHR37485">
    <property type="entry name" value="CELL DIVISION PROTEIN FTSB"/>
    <property type="match status" value="1"/>
</dbReference>
<name>A0A7V2ZLE7_9BACT</name>
<dbReference type="InterPro" id="IPR007060">
    <property type="entry name" value="FtsL/DivIC"/>
</dbReference>
<keyword evidence="7" id="KW-0175">Coiled coil</keyword>
<keyword evidence="3 8" id="KW-0812">Transmembrane</keyword>
<feature type="coiled-coil region" evidence="7">
    <location>
        <begin position="36"/>
        <end position="70"/>
    </location>
</feature>
<organism evidence="9">
    <name type="scientific">Ignavibacterium album</name>
    <dbReference type="NCBI Taxonomy" id="591197"/>
    <lineage>
        <taxon>Bacteria</taxon>
        <taxon>Pseudomonadati</taxon>
        <taxon>Ignavibacteriota</taxon>
        <taxon>Ignavibacteria</taxon>
        <taxon>Ignavibacteriales</taxon>
        <taxon>Ignavibacteriaceae</taxon>
        <taxon>Ignavibacterium</taxon>
    </lineage>
</organism>
<protein>
    <submittedName>
        <fullName evidence="9">DUF1049 domain-containing protein</fullName>
    </submittedName>
</protein>
<evidence type="ECO:0000256" key="6">
    <source>
        <dbReference type="ARBA" id="ARBA00023306"/>
    </source>
</evidence>
<keyword evidence="2" id="KW-0132">Cell division</keyword>
<keyword evidence="4 8" id="KW-1133">Transmembrane helix</keyword>
<evidence type="ECO:0000256" key="8">
    <source>
        <dbReference type="SAM" id="Phobius"/>
    </source>
</evidence>
<keyword evidence="1" id="KW-1003">Cell membrane</keyword>
<evidence type="ECO:0000256" key="2">
    <source>
        <dbReference type="ARBA" id="ARBA00022618"/>
    </source>
</evidence>
<dbReference type="EMBL" id="DSUJ01000008">
    <property type="protein sequence ID" value="HFI92091.1"/>
    <property type="molecule type" value="Genomic_DNA"/>
</dbReference>
<reference evidence="9" key="1">
    <citation type="journal article" date="2020" name="mSystems">
        <title>Genome- and Community-Level Interaction Insights into Carbon Utilization and Element Cycling Functions of Hydrothermarchaeota in Hydrothermal Sediment.</title>
        <authorList>
            <person name="Zhou Z."/>
            <person name="Liu Y."/>
            <person name="Xu W."/>
            <person name="Pan J."/>
            <person name="Luo Z.H."/>
            <person name="Li M."/>
        </authorList>
    </citation>
    <scope>NUCLEOTIDE SEQUENCE [LARGE SCALE GENOMIC DNA]</scope>
    <source>
        <strain evidence="9">SpSt-479</strain>
    </source>
</reference>
<comment type="caution">
    <text evidence="9">The sequence shown here is derived from an EMBL/GenBank/DDBJ whole genome shotgun (WGS) entry which is preliminary data.</text>
</comment>
<keyword evidence="5 8" id="KW-0472">Membrane</keyword>
<evidence type="ECO:0000256" key="3">
    <source>
        <dbReference type="ARBA" id="ARBA00022692"/>
    </source>
</evidence>
<dbReference type="PANTHER" id="PTHR37485:SF1">
    <property type="entry name" value="CELL DIVISION PROTEIN FTSB"/>
    <property type="match status" value="1"/>
</dbReference>
<evidence type="ECO:0000256" key="5">
    <source>
        <dbReference type="ARBA" id="ARBA00023136"/>
    </source>
</evidence>
<proteinExistence type="predicted"/>
<dbReference type="GO" id="GO:0043093">
    <property type="term" value="P:FtsZ-dependent cytokinesis"/>
    <property type="evidence" value="ECO:0007669"/>
    <property type="project" value="TreeGrafter"/>
</dbReference>
<gene>
    <name evidence="9" type="ORF">ENS31_11285</name>
</gene>
<evidence type="ECO:0000256" key="7">
    <source>
        <dbReference type="SAM" id="Coils"/>
    </source>
</evidence>
<keyword evidence="6" id="KW-0131">Cell cycle</keyword>
<evidence type="ECO:0000256" key="1">
    <source>
        <dbReference type="ARBA" id="ARBA00022475"/>
    </source>
</evidence>
<dbReference type="Pfam" id="PF04977">
    <property type="entry name" value="DivIC"/>
    <property type="match status" value="1"/>
</dbReference>
<evidence type="ECO:0000256" key="4">
    <source>
        <dbReference type="ARBA" id="ARBA00022989"/>
    </source>
</evidence>
<dbReference type="GO" id="GO:0030428">
    <property type="term" value="C:cell septum"/>
    <property type="evidence" value="ECO:0007669"/>
    <property type="project" value="TreeGrafter"/>
</dbReference>
<evidence type="ECO:0000313" key="9">
    <source>
        <dbReference type="EMBL" id="HFI92091.1"/>
    </source>
</evidence>